<organism evidence="4 5">
    <name type="scientific">Lymnaea stagnalis</name>
    <name type="common">Great pond snail</name>
    <name type="synonym">Helix stagnalis</name>
    <dbReference type="NCBI Taxonomy" id="6523"/>
    <lineage>
        <taxon>Eukaryota</taxon>
        <taxon>Metazoa</taxon>
        <taxon>Spiralia</taxon>
        <taxon>Lophotrochozoa</taxon>
        <taxon>Mollusca</taxon>
        <taxon>Gastropoda</taxon>
        <taxon>Heterobranchia</taxon>
        <taxon>Euthyneura</taxon>
        <taxon>Panpulmonata</taxon>
        <taxon>Hygrophila</taxon>
        <taxon>Lymnaeoidea</taxon>
        <taxon>Lymnaeidae</taxon>
        <taxon>Lymnaea</taxon>
    </lineage>
</organism>
<evidence type="ECO:0000256" key="1">
    <source>
        <dbReference type="SAM" id="Phobius"/>
    </source>
</evidence>
<keyword evidence="1" id="KW-1133">Transmembrane helix</keyword>
<reference evidence="4 5" key="1">
    <citation type="submission" date="2024-04" db="EMBL/GenBank/DDBJ databases">
        <authorList>
            <consortium name="Genoscope - CEA"/>
            <person name="William W."/>
        </authorList>
    </citation>
    <scope>NUCLEOTIDE SEQUENCE [LARGE SCALE GENOMIC DNA]</scope>
</reference>
<keyword evidence="1" id="KW-0812">Transmembrane</keyword>
<gene>
    <name evidence="4" type="ORF">GSLYS_00010901001</name>
</gene>
<keyword evidence="1" id="KW-0472">Membrane</keyword>
<evidence type="ECO:0000313" key="5">
    <source>
        <dbReference type="Proteomes" id="UP001497497"/>
    </source>
</evidence>
<feature type="signal peptide" evidence="2">
    <location>
        <begin position="1"/>
        <end position="21"/>
    </location>
</feature>
<evidence type="ECO:0000259" key="3">
    <source>
        <dbReference type="Pfam" id="PF23608"/>
    </source>
</evidence>
<evidence type="ECO:0000313" key="4">
    <source>
        <dbReference type="EMBL" id="CAL1536988.1"/>
    </source>
</evidence>
<proteinExistence type="predicted"/>
<feature type="domain" description="ILCR1 Ig-like" evidence="3">
    <location>
        <begin position="207"/>
        <end position="321"/>
    </location>
</feature>
<dbReference type="EMBL" id="CAXITT010000244">
    <property type="protein sequence ID" value="CAL1536988.1"/>
    <property type="molecule type" value="Genomic_DNA"/>
</dbReference>
<dbReference type="InterPro" id="IPR057066">
    <property type="entry name" value="Ig_ILCR1"/>
</dbReference>
<feature type="chain" id="PRO_5043472209" description="ILCR1 Ig-like domain-containing protein" evidence="2">
    <location>
        <begin position="22"/>
        <end position="422"/>
    </location>
</feature>
<accession>A0AAV2HS98</accession>
<keyword evidence="2" id="KW-0732">Signal</keyword>
<comment type="caution">
    <text evidence="4">The sequence shown here is derived from an EMBL/GenBank/DDBJ whole genome shotgun (WGS) entry which is preliminary data.</text>
</comment>
<feature type="transmembrane region" description="Helical" evidence="1">
    <location>
        <begin position="378"/>
        <end position="403"/>
    </location>
</feature>
<dbReference type="AlphaFoldDB" id="A0AAV2HS98"/>
<evidence type="ECO:0000256" key="2">
    <source>
        <dbReference type="SAM" id="SignalP"/>
    </source>
</evidence>
<sequence length="422" mass="47662">MHLTSRLLVAILVCWMDFLDSAVHPCLLKIFEDGKEINNFELCEMEYTTKECTPFITSFERSAIPGNYPKDGWPVQRPSSINLIGLNTPFFSTEDNRNYSTPGVTIQWEPPLADAANRDLDGFLFTWKGANKTGCRLFKTTLFPSKFLSNLTLSYDIARLLDQSHYVVSVYSMPPPRPDEKDKDRYVQSMRLTTFGSFVVGTDPALWAPSVSVKTWNNGTIDIKFTLPPPEFNLTMFEIMMFKKSEGWSKAYKTVEYNGKVFSLAAPEGSLKFTNLPSDCYQIVVSPIDSYRHEKHCLCWKHDQANTRFCEASCARTRTEIFYLNVTKSHKAGPDYEENSYYEMMPGYDDDIEVTSMTSTTYELAELLPSTIQRTDSALIGGLVGGFASACLFSLLIIVCLAMKKPESLSNLSDADSDESQL</sequence>
<name>A0AAV2HS98_LYMST</name>
<keyword evidence="5" id="KW-1185">Reference proteome</keyword>
<dbReference type="Proteomes" id="UP001497497">
    <property type="component" value="Unassembled WGS sequence"/>
</dbReference>
<protein>
    <recommendedName>
        <fullName evidence="3">ILCR1 Ig-like domain-containing protein</fullName>
    </recommendedName>
</protein>
<dbReference type="Pfam" id="PF23608">
    <property type="entry name" value="Ig_ILCR1"/>
    <property type="match status" value="1"/>
</dbReference>